<dbReference type="InterPro" id="IPR027417">
    <property type="entry name" value="P-loop_NTPase"/>
</dbReference>
<dbReference type="GO" id="GO:0005886">
    <property type="term" value="C:plasma membrane"/>
    <property type="evidence" value="ECO:0007669"/>
    <property type="project" value="TreeGrafter"/>
</dbReference>
<organism evidence="5 6">
    <name type="scientific">Candidatus Sulfobium mesophilum</name>
    <dbReference type="NCBI Taxonomy" id="2016548"/>
    <lineage>
        <taxon>Bacteria</taxon>
        <taxon>Pseudomonadati</taxon>
        <taxon>Nitrospirota</taxon>
        <taxon>Nitrospiria</taxon>
        <taxon>Nitrospirales</taxon>
        <taxon>Nitrospiraceae</taxon>
        <taxon>Candidatus Sulfobium</taxon>
    </lineage>
</organism>
<evidence type="ECO:0000256" key="2">
    <source>
        <dbReference type="ARBA" id="ARBA00022741"/>
    </source>
</evidence>
<dbReference type="EC" id="3.6.3.28" evidence="5"/>
<feature type="domain" description="ABC transporter" evidence="4">
    <location>
        <begin position="6"/>
        <end position="231"/>
    </location>
</feature>
<reference evidence="6" key="1">
    <citation type="submission" date="2018-03" db="EMBL/GenBank/DDBJ databases">
        <authorList>
            <person name="Zecchin S."/>
        </authorList>
    </citation>
    <scope>NUCLEOTIDE SEQUENCE [LARGE SCALE GENOMIC DNA]</scope>
</reference>
<keyword evidence="1" id="KW-0813">Transport</keyword>
<dbReference type="PROSITE" id="PS50893">
    <property type="entry name" value="ABC_TRANSPORTER_2"/>
    <property type="match status" value="1"/>
</dbReference>
<evidence type="ECO:0000256" key="1">
    <source>
        <dbReference type="ARBA" id="ARBA00022448"/>
    </source>
</evidence>
<dbReference type="EMBL" id="OUUY01000092">
    <property type="protein sequence ID" value="SPQ01174.1"/>
    <property type="molecule type" value="Genomic_DNA"/>
</dbReference>
<dbReference type="InterPro" id="IPR015854">
    <property type="entry name" value="ABC_transpr_LolD-like"/>
</dbReference>
<keyword evidence="6" id="KW-1185">Reference proteome</keyword>
<dbReference type="PANTHER" id="PTHR24220">
    <property type="entry name" value="IMPORT ATP-BINDING PROTEIN"/>
    <property type="match status" value="1"/>
</dbReference>
<dbReference type="GO" id="GO:0022857">
    <property type="term" value="F:transmembrane transporter activity"/>
    <property type="evidence" value="ECO:0007669"/>
    <property type="project" value="TreeGrafter"/>
</dbReference>
<dbReference type="InterPro" id="IPR003439">
    <property type="entry name" value="ABC_transporter-like_ATP-bd"/>
</dbReference>
<dbReference type="SUPFAM" id="SSF52540">
    <property type="entry name" value="P-loop containing nucleoside triphosphate hydrolases"/>
    <property type="match status" value="1"/>
</dbReference>
<keyword evidence="3" id="KW-0067">ATP-binding</keyword>
<evidence type="ECO:0000313" key="6">
    <source>
        <dbReference type="Proteomes" id="UP000245125"/>
    </source>
</evidence>
<gene>
    <name evidence="5" type="ORF">NBG4_450021</name>
</gene>
<accession>A0A2U3QIE1</accession>
<dbReference type="InterPro" id="IPR017911">
    <property type="entry name" value="MacB-like_ATP-bd"/>
</dbReference>
<dbReference type="SMART" id="SM00382">
    <property type="entry name" value="AAA"/>
    <property type="match status" value="1"/>
</dbReference>
<proteinExistence type="predicted"/>
<dbReference type="GO" id="GO:0016887">
    <property type="term" value="F:ATP hydrolysis activity"/>
    <property type="evidence" value="ECO:0007669"/>
    <property type="project" value="InterPro"/>
</dbReference>
<dbReference type="GO" id="GO:0005524">
    <property type="term" value="F:ATP binding"/>
    <property type="evidence" value="ECO:0007669"/>
    <property type="project" value="UniProtKB-KW"/>
</dbReference>
<evidence type="ECO:0000256" key="3">
    <source>
        <dbReference type="ARBA" id="ARBA00022840"/>
    </source>
</evidence>
<dbReference type="Pfam" id="PF00005">
    <property type="entry name" value="ABC_tran"/>
    <property type="match status" value="1"/>
</dbReference>
<protein>
    <submittedName>
        <fullName evidence="5">Phosphonate-transporting ATPase</fullName>
        <ecNumber evidence="5">3.6.3.28</ecNumber>
    </submittedName>
</protein>
<keyword evidence="2" id="KW-0547">Nucleotide-binding</keyword>
<evidence type="ECO:0000259" key="4">
    <source>
        <dbReference type="PROSITE" id="PS50893"/>
    </source>
</evidence>
<evidence type="ECO:0000313" key="5">
    <source>
        <dbReference type="EMBL" id="SPQ01174.1"/>
    </source>
</evidence>
<dbReference type="Proteomes" id="UP000245125">
    <property type="component" value="Unassembled WGS sequence"/>
</dbReference>
<dbReference type="CDD" id="cd03255">
    <property type="entry name" value="ABC_MJ0796_LolCDE_FtsE"/>
    <property type="match status" value="1"/>
</dbReference>
<dbReference type="InterPro" id="IPR003593">
    <property type="entry name" value="AAA+_ATPase"/>
</dbReference>
<dbReference type="Gene3D" id="3.40.50.300">
    <property type="entry name" value="P-loop containing nucleotide triphosphate hydrolases"/>
    <property type="match status" value="1"/>
</dbReference>
<name>A0A2U3QIE1_9BACT</name>
<dbReference type="PANTHER" id="PTHR24220:SF86">
    <property type="entry name" value="ABC TRANSPORTER ABCH.1"/>
    <property type="match status" value="1"/>
</dbReference>
<dbReference type="AlphaFoldDB" id="A0A2U3QIE1"/>
<sequence length="231" mass="25731">MNKTIIRTENLTKYYNKGMANEVLAVHSVSVGIERGDFAVLKGPSGSGKTTLLSLVGCMTRPTSGSITVEERDISHFPERFLTDIRRKTFGFIFQQFHLIQGMSVLQNVMVPLFPTDIDITLLKKRAADILEGLGMSKRKDFPVQGLSGGEQQRTAIARALINDPEVVLADEPTAHLDTALSQDYMGVMKELWDRGKTVIIASHDPLVFDNEYVTLTVEMRDGMVKSISRR</sequence>
<keyword evidence="5" id="KW-0378">Hydrolase</keyword>